<dbReference type="InterPro" id="IPR036875">
    <property type="entry name" value="Znf_CCHC_sf"/>
</dbReference>
<proteinExistence type="predicted"/>
<dbReference type="OrthoDB" id="2250058at2759"/>
<name>A0A8H7RPW1_9FUNG</name>
<dbReference type="GO" id="GO:0008270">
    <property type="term" value="F:zinc ion binding"/>
    <property type="evidence" value="ECO:0007669"/>
    <property type="project" value="UniProtKB-KW"/>
</dbReference>
<evidence type="ECO:0000256" key="2">
    <source>
        <dbReference type="SAM" id="MobiDB-lite"/>
    </source>
</evidence>
<evidence type="ECO:0000256" key="1">
    <source>
        <dbReference type="PROSITE-ProRule" id="PRU00047"/>
    </source>
</evidence>
<keyword evidence="5" id="KW-1185">Reference proteome</keyword>
<keyword evidence="1" id="KW-0479">Metal-binding</keyword>
<evidence type="ECO:0000313" key="4">
    <source>
        <dbReference type="EMBL" id="KAG2214488.1"/>
    </source>
</evidence>
<accession>A0A8H7RPW1</accession>
<dbReference type="SUPFAM" id="SSF57756">
    <property type="entry name" value="Retrovirus zinc finger-like domains"/>
    <property type="match status" value="1"/>
</dbReference>
<dbReference type="Gene3D" id="4.10.60.10">
    <property type="entry name" value="Zinc finger, CCHC-type"/>
    <property type="match status" value="1"/>
</dbReference>
<evidence type="ECO:0000313" key="5">
    <source>
        <dbReference type="Proteomes" id="UP000646827"/>
    </source>
</evidence>
<dbReference type="EMBL" id="JAEPRB010000616">
    <property type="protein sequence ID" value="KAG2214488.1"/>
    <property type="molecule type" value="Genomic_DNA"/>
</dbReference>
<dbReference type="InterPro" id="IPR001878">
    <property type="entry name" value="Znf_CCHC"/>
</dbReference>
<organism evidence="4 5">
    <name type="scientific">Circinella minor</name>
    <dbReference type="NCBI Taxonomy" id="1195481"/>
    <lineage>
        <taxon>Eukaryota</taxon>
        <taxon>Fungi</taxon>
        <taxon>Fungi incertae sedis</taxon>
        <taxon>Mucoromycota</taxon>
        <taxon>Mucoromycotina</taxon>
        <taxon>Mucoromycetes</taxon>
        <taxon>Mucorales</taxon>
        <taxon>Lichtheimiaceae</taxon>
        <taxon>Circinella</taxon>
    </lineage>
</organism>
<feature type="region of interest" description="Disordered" evidence="2">
    <location>
        <begin position="218"/>
        <end position="239"/>
    </location>
</feature>
<dbReference type="AlphaFoldDB" id="A0A8H7RPW1"/>
<feature type="domain" description="CCHC-type" evidence="3">
    <location>
        <begin position="206"/>
        <end position="222"/>
    </location>
</feature>
<dbReference type="GO" id="GO:0003676">
    <property type="term" value="F:nucleic acid binding"/>
    <property type="evidence" value="ECO:0007669"/>
    <property type="project" value="InterPro"/>
</dbReference>
<sequence length="239" mass="27403">MEQQTIMTMLQSPTAHTDDQQSLAKIIRPRQLDTFHGERTVQQVEAWLYSLEKYTEFVNIDNYQMVLFAVTLLRDGSVEQYVREFHSLMLELPDMDIKDALFNFVQGLKYQCRLQVLMQKPFSLSEAYAYAEAYETAEQCAKVSNRHPSNFSPFNKSFGQSSPSFGNQGPTPIDLNVIKPANRHYGGSSGGGSYGSRSNDGINWVKCFKCGEHGHIHHDCKSRRQENRHGKQDFRPMHN</sequence>
<keyword evidence="1" id="KW-0863">Zinc-finger</keyword>
<dbReference type="Pfam" id="PF00098">
    <property type="entry name" value="zf-CCHC"/>
    <property type="match status" value="1"/>
</dbReference>
<evidence type="ECO:0000259" key="3">
    <source>
        <dbReference type="PROSITE" id="PS50158"/>
    </source>
</evidence>
<keyword evidence="1" id="KW-0862">Zinc</keyword>
<protein>
    <recommendedName>
        <fullName evidence="3">CCHC-type domain-containing protein</fullName>
    </recommendedName>
</protein>
<dbReference type="PROSITE" id="PS50158">
    <property type="entry name" value="ZF_CCHC"/>
    <property type="match status" value="1"/>
</dbReference>
<gene>
    <name evidence="4" type="ORF">INT45_010233</name>
</gene>
<reference evidence="4 5" key="1">
    <citation type="submission" date="2020-12" db="EMBL/GenBank/DDBJ databases">
        <title>Metabolic potential, ecology and presence of endohyphal bacteria is reflected in genomic diversity of Mucoromycotina.</title>
        <authorList>
            <person name="Muszewska A."/>
            <person name="Okrasinska A."/>
            <person name="Steczkiewicz K."/>
            <person name="Drgas O."/>
            <person name="Orlowska M."/>
            <person name="Perlinska-Lenart U."/>
            <person name="Aleksandrzak-Piekarczyk T."/>
            <person name="Szatraj K."/>
            <person name="Zielenkiewicz U."/>
            <person name="Pilsyk S."/>
            <person name="Malc E."/>
            <person name="Mieczkowski P."/>
            <person name="Kruszewska J.S."/>
            <person name="Biernat P."/>
            <person name="Pawlowska J."/>
        </authorList>
    </citation>
    <scope>NUCLEOTIDE SEQUENCE [LARGE SCALE GENOMIC DNA]</scope>
    <source>
        <strain evidence="4 5">CBS 142.35</strain>
    </source>
</reference>
<comment type="caution">
    <text evidence="4">The sequence shown here is derived from an EMBL/GenBank/DDBJ whole genome shotgun (WGS) entry which is preliminary data.</text>
</comment>
<dbReference type="Proteomes" id="UP000646827">
    <property type="component" value="Unassembled WGS sequence"/>
</dbReference>